<dbReference type="InterPro" id="IPR051051">
    <property type="entry name" value="E3_ubiq-ligase_TRIM/RNF"/>
</dbReference>
<dbReference type="Gene3D" id="3.30.40.10">
    <property type="entry name" value="Zinc/RING finger domain, C3HC4 (zinc finger)"/>
    <property type="match status" value="1"/>
</dbReference>
<comment type="caution">
    <text evidence="7">The sequence shown here is derived from an EMBL/GenBank/DDBJ whole genome shotgun (WGS) entry which is preliminary data.</text>
</comment>
<sequence>MSDLQCTLCHRILTDPYFIACGHSFDRQCIEDYRRLPREEQSFKCPTCKTVVNPHLLTKNYQLANVLQTLERTTLTPATTNDAIIIHEMYLLDISHSMWWSDWTSFPFFGLIGPSRFNIARRVLRELFEKRQPSPVHKVAFLVFDSYARSAPNTQNFSTITQQHFDELNKLEPIGKKTAVYDAIMHCLRLAPANSQYTSLTILTDGDDNLSNPINRTHVARQNEDFIIKKSNGLHIKGRVIHIGNQNIDNTKYLSDRLGYEFHHAHSGNVTAFTQGFIQTTDNNDTRLATITANLNELSRQQPTASVTTTSTVTATVPTRTPLRPLVATEDILLQELLATSPDVPRSTSRINDSHQTFRQLAD</sequence>
<feature type="compositionally biased region" description="Polar residues" evidence="5">
    <location>
        <begin position="346"/>
        <end position="363"/>
    </location>
</feature>
<dbReference type="InterPro" id="IPR013083">
    <property type="entry name" value="Znf_RING/FYVE/PHD"/>
</dbReference>
<evidence type="ECO:0000256" key="3">
    <source>
        <dbReference type="ARBA" id="ARBA00022833"/>
    </source>
</evidence>
<dbReference type="SUPFAM" id="SSF57850">
    <property type="entry name" value="RING/U-box"/>
    <property type="match status" value="1"/>
</dbReference>
<evidence type="ECO:0000256" key="1">
    <source>
        <dbReference type="ARBA" id="ARBA00022723"/>
    </source>
</evidence>
<accession>A0A815EP91</accession>
<keyword evidence="2 4" id="KW-0863">Zinc-finger</keyword>
<proteinExistence type="predicted"/>
<feature type="region of interest" description="Disordered" evidence="5">
    <location>
        <begin position="343"/>
        <end position="363"/>
    </location>
</feature>
<dbReference type="SUPFAM" id="SSF53300">
    <property type="entry name" value="vWA-like"/>
    <property type="match status" value="1"/>
</dbReference>
<dbReference type="InterPro" id="IPR001841">
    <property type="entry name" value="Znf_RING"/>
</dbReference>
<dbReference type="PROSITE" id="PS50089">
    <property type="entry name" value="ZF_RING_2"/>
    <property type="match status" value="1"/>
</dbReference>
<organism evidence="7 9">
    <name type="scientific">Didymodactylos carnosus</name>
    <dbReference type="NCBI Taxonomy" id="1234261"/>
    <lineage>
        <taxon>Eukaryota</taxon>
        <taxon>Metazoa</taxon>
        <taxon>Spiralia</taxon>
        <taxon>Gnathifera</taxon>
        <taxon>Rotifera</taxon>
        <taxon>Eurotatoria</taxon>
        <taxon>Bdelloidea</taxon>
        <taxon>Philodinida</taxon>
        <taxon>Philodinidae</taxon>
        <taxon>Didymodactylos</taxon>
    </lineage>
</organism>
<protein>
    <recommendedName>
        <fullName evidence="6">RING-type domain-containing protein</fullName>
    </recommendedName>
</protein>
<dbReference type="OrthoDB" id="654191at2759"/>
<dbReference type="Pfam" id="PF13445">
    <property type="entry name" value="zf-RING_UBOX"/>
    <property type="match status" value="1"/>
</dbReference>
<name>A0A815EP91_9BILA</name>
<evidence type="ECO:0000256" key="5">
    <source>
        <dbReference type="SAM" id="MobiDB-lite"/>
    </source>
</evidence>
<dbReference type="AlphaFoldDB" id="A0A815EP91"/>
<dbReference type="SMART" id="SM00184">
    <property type="entry name" value="RING"/>
    <property type="match status" value="1"/>
</dbReference>
<dbReference type="Proteomes" id="UP000663829">
    <property type="component" value="Unassembled WGS sequence"/>
</dbReference>
<keyword evidence="9" id="KW-1185">Reference proteome</keyword>
<keyword evidence="3" id="KW-0862">Zinc</keyword>
<evidence type="ECO:0000313" key="9">
    <source>
        <dbReference type="Proteomes" id="UP000663829"/>
    </source>
</evidence>
<evidence type="ECO:0000256" key="2">
    <source>
        <dbReference type="ARBA" id="ARBA00022771"/>
    </source>
</evidence>
<evidence type="ECO:0000256" key="4">
    <source>
        <dbReference type="PROSITE-ProRule" id="PRU00175"/>
    </source>
</evidence>
<dbReference type="InterPro" id="IPR027370">
    <property type="entry name" value="Znf-RING_euk"/>
</dbReference>
<dbReference type="EMBL" id="CAJOBC010041548">
    <property type="protein sequence ID" value="CAF4145209.1"/>
    <property type="molecule type" value="Genomic_DNA"/>
</dbReference>
<evidence type="ECO:0000313" key="8">
    <source>
        <dbReference type="EMBL" id="CAF4145209.1"/>
    </source>
</evidence>
<dbReference type="Gene3D" id="3.40.50.410">
    <property type="entry name" value="von Willebrand factor, type A domain"/>
    <property type="match status" value="1"/>
</dbReference>
<keyword evidence="1" id="KW-0479">Metal-binding</keyword>
<gene>
    <name evidence="7" type="ORF">GPM918_LOCUS28904</name>
    <name evidence="8" type="ORF">SRO942_LOCUS29444</name>
</gene>
<dbReference type="EMBL" id="CAJNOQ010012849">
    <property type="protein sequence ID" value="CAF1309096.1"/>
    <property type="molecule type" value="Genomic_DNA"/>
</dbReference>
<dbReference type="PANTHER" id="PTHR25465:SF14">
    <property type="entry name" value="E3 UBIQUITIN-PROTEIN LIGASE TRIM65"/>
    <property type="match status" value="1"/>
</dbReference>
<evidence type="ECO:0000313" key="7">
    <source>
        <dbReference type="EMBL" id="CAF1309096.1"/>
    </source>
</evidence>
<evidence type="ECO:0000259" key="6">
    <source>
        <dbReference type="PROSITE" id="PS50089"/>
    </source>
</evidence>
<dbReference type="Proteomes" id="UP000681722">
    <property type="component" value="Unassembled WGS sequence"/>
</dbReference>
<dbReference type="InterPro" id="IPR036465">
    <property type="entry name" value="vWFA_dom_sf"/>
</dbReference>
<dbReference type="GO" id="GO:0008270">
    <property type="term" value="F:zinc ion binding"/>
    <property type="evidence" value="ECO:0007669"/>
    <property type="project" value="UniProtKB-KW"/>
</dbReference>
<reference evidence="7" key="1">
    <citation type="submission" date="2021-02" db="EMBL/GenBank/DDBJ databases">
        <authorList>
            <person name="Nowell W R."/>
        </authorList>
    </citation>
    <scope>NUCLEOTIDE SEQUENCE</scope>
</reference>
<feature type="domain" description="RING-type" evidence="6">
    <location>
        <begin position="6"/>
        <end position="49"/>
    </location>
</feature>
<dbReference type="PANTHER" id="PTHR25465">
    <property type="entry name" value="B-BOX DOMAIN CONTAINING"/>
    <property type="match status" value="1"/>
</dbReference>